<accession>A0A9P4J1X9</accession>
<evidence type="ECO:0000313" key="3">
    <source>
        <dbReference type="Proteomes" id="UP000799439"/>
    </source>
</evidence>
<keyword evidence="1" id="KW-0732">Signal</keyword>
<name>A0A9P4J1X9_9PEZI</name>
<dbReference type="EMBL" id="ML996089">
    <property type="protein sequence ID" value="KAF2150903.1"/>
    <property type="molecule type" value="Genomic_DNA"/>
</dbReference>
<feature type="signal peptide" evidence="1">
    <location>
        <begin position="1"/>
        <end position="22"/>
    </location>
</feature>
<protein>
    <submittedName>
        <fullName evidence="2">Uncharacterized protein</fullName>
    </submittedName>
</protein>
<proteinExistence type="predicted"/>
<dbReference type="Proteomes" id="UP000799439">
    <property type="component" value="Unassembled WGS sequence"/>
</dbReference>
<evidence type="ECO:0000256" key="1">
    <source>
        <dbReference type="SAM" id="SignalP"/>
    </source>
</evidence>
<evidence type="ECO:0000313" key="2">
    <source>
        <dbReference type="EMBL" id="KAF2150903.1"/>
    </source>
</evidence>
<organism evidence="2 3">
    <name type="scientific">Myriangium duriaei CBS 260.36</name>
    <dbReference type="NCBI Taxonomy" id="1168546"/>
    <lineage>
        <taxon>Eukaryota</taxon>
        <taxon>Fungi</taxon>
        <taxon>Dikarya</taxon>
        <taxon>Ascomycota</taxon>
        <taxon>Pezizomycotina</taxon>
        <taxon>Dothideomycetes</taxon>
        <taxon>Dothideomycetidae</taxon>
        <taxon>Myriangiales</taxon>
        <taxon>Myriangiaceae</taxon>
        <taxon>Myriangium</taxon>
    </lineage>
</organism>
<comment type="caution">
    <text evidence="2">The sequence shown here is derived from an EMBL/GenBank/DDBJ whole genome shotgun (WGS) entry which is preliminary data.</text>
</comment>
<dbReference type="OrthoDB" id="3780330at2759"/>
<dbReference type="AlphaFoldDB" id="A0A9P4J1X9"/>
<keyword evidence="3" id="KW-1185">Reference proteome</keyword>
<sequence>MVNPTIHLCAWLILLAIVVIEAANLAEPKVPKGDLHIQLDNELATISSTGEKLPAAYDQFRNVVLHSHIVFKEDVSTITPAQLFQMAADAQREIRPEMEQYEFGPRAIPFVMSILAVGREIYFASPRGGPGAFTFQYVPSPVVKALELCQQDFKGTSGKDTAHTNGGNCGEVMCAHLYYRCNGPSAQPLKGQNGRILTVQTLKDQKDIVPKAPCGGDAKRLNWGCNLFVEKEGLEVLNVKEGTPYDLDTIAGGWIEKSQVPTCQ</sequence>
<gene>
    <name evidence="2" type="ORF">K461DRAFT_270288</name>
</gene>
<feature type="chain" id="PRO_5040410616" evidence="1">
    <location>
        <begin position="23"/>
        <end position="264"/>
    </location>
</feature>
<reference evidence="2" key="1">
    <citation type="journal article" date="2020" name="Stud. Mycol.">
        <title>101 Dothideomycetes genomes: a test case for predicting lifestyles and emergence of pathogens.</title>
        <authorList>
            <person name="Haridas S."/>
            <person name="Albert R."/>
            <person name="Binder M."/>
            <person name="Bloem J."/>
            <person name="Labutti K."/>
            <person name="Salamov A."/>
            <person name="Andreopoulos B."/>
            <person name="Baker S."/>
            <person name="Barry K."/>
            <person name="Bills G."/>
            <person name="Bluhm B."/>
            <person name="Cannon C."/>
            <person name="Castanera R."/>
            <person name="Culley D."/>
            <person name="Daum C."/>
            <person name="Ezra D."/>
            <person name="Gonzalez J."/>
            <person name="Henrissat B."/>
            <person name="Kuo A."/>
            <person name="Liang C."/>
            <person name="Lipzen A."/>
            <person name="Lutzoni F."/>
            <person name="Magnuson J."/>
            <person name="Mondo S."/>
            <person name="Nolan M."/>
            <person name="Ohm R."/>
            <person name="Pangilinan J."/>
            <person name="Park H.-J."/>
            <person name="Ramirez L."/>
            <person name="Alfaro M."/>
            <person name="Sun H."/>
            <person name="Tritt A."/>
            <person name="Yoshinaga Y."/>
            <person name="Zwiers L.-H."/>
            <person name="Turgeon B."/>
            <person name="Goodwin S."/>
            <person name="Spatafora J."/>
            <person name="Crous P."/>
            <person name="Grigoriev I."/>
        </authorList>
    </citation>
    <scope>NUCLEOTIDE SEQUENCE</scope>
    <source>
        <strain evidence="2">CBS 260.36</strain>
    </source>
</reference>